<feature type="binding site" description="in other chain" evidence="10">
    <location>
        <begin position="251"/>
        <end position="252"/>
    </location>
    <ligand>
        <name>ATP</name>
        <dbReference type="ChEBI" id="CHEBI:30616"/>
        <note>ligand shared between two neighboring subunits</note>
    </ligand>
</feature>
<feature type="binding site" description="in other chain" evidence="10">
    <location>
        <begin position="236"/>
        <end position="237"/>
    </location>
    <ligand>
        <name>ATP</name>
        <dbReference type="ChEBI" id="CHEBI:30616"/>
        <note>ligand shared between two neighboring subunits</note>
    </ligand>
</feature>
<evidence type="ECO:0000256" key="10">
    <source>
        <dbReference type="HAMAP-Rule" id="MF_00086"/>
    </source>
</evidence>
<dbReference type="PANTHER" id="PTHR11964">
    <property type="entry name" value="S-ADENOSYLMETHIONINE SYNTHETASE"/>
    <property type="match status" value="1"/>
</dbReference>
<dbReference type="Gene3D" id="3.30.300.10">
    <property type="match status" value="3"/>
</dbReference>
<evidence type="ECO:0000256" key="8">
    <source>
        <dbReference type="ARBA" id="ARBA00022842"/>
    </source>
</evidence>
<organism evidence="16 17">
    <name type="scientific">Megasphaera massiliensis</name>
    <dbReference type="NCBI Taxonomy" id="1232428"/>
    <lineage>
        <taxon>Bacteria</taxon>
        <taxon>Bacillati</taxon>
        <taxon>Bacillota</taxon>
        <taxon>Negativicutes</taxon>
        <taxon>Veillonellales</taxon>
        <taxon>Veillonellaceae</taxon>
        <taxon>Megasphaera</taxon>
    </lineage>
</organism>
<sequence>MDNCHYTYLTSEAVTEGHPDKICDQISDAIVDAYLNQDPLSHVAVESFVSGNVLTLAGEVSSNATVDVTDIARKVIEEIGYTDPDIGFTADSCLVFTNIHQQSQDIRQGVVIGSDDDYLVGSGDQGIMYGYATNETENYMPLTVNLAQGLVHKLDFARHNTSLGKYLRPDGKSQVTMRFDNQGRPVGLSSLIVSAQHNEDIDEASLRQLLRQVIIDPICKPWMKEDTKIHINATGRFVIGGPVGDTGLTGRKIMVDTYGTLARHGGGAFSGKDGTKVDRSAAYMARYVAKNIVAAGFCDRCEVAISYAIGSIYPEAVQIQTFGSEHIDTCRIYEAVEKVFSFSVNDIIQLLDLRRPQFRRTAVYGHFGREHEGFVWEQLDKVQALQDAVK</sequence>
<evidence type="ECO:0000256" key="12">
    <source>
        <dbReference type="RuleBase" id="RU004462"/>
    </source>
</evidence>
<keyword evidence="7 10" id="KW-0067">ATP-binding</keyword>
<feature type="binding site" description="in other chain" evidence="10">
    <location>
        <position position="276"/>
    </location>
    <ligand>
        <name>L-methionine</name>
        <dbReference type="ChEBI" id="CHEBI:57844"/>
        <note>ligand shared between two neighboring subunits</note>
    </ligand>
</feature>
<dbReference type="Pfam" id="PF02773">
    <property type="entry name" value="S-AdoMet_synt_C"/>
    <property type="match status" value="1"/>
</dbReference>
<dbReference type="InterPro" id="IPR022630">
    <property type="entry name" value="S-AdoMet_synt_C"/>
</dbReference>
<dbReference type="EC" id="2.5.1.6" evidence="10"/>
<comment type="caution">
    <text evidence="16">The sequence shown here is derived from an EMBL/GenBank/DDBJ whole genome shotgun (WGS) entry which is preliminary data.</text>
</comment>
<comment type="cofactor">
    <cofactor evidence="10">
        <name>Mg(2+)</name>
        <dbReference type="ChEBI" id="CHEBI:18420"/>
    </cofactor>
    <text evidence="10">Binds 2 divalent ions per subunit.</text>
</comment>
<name>A0ABT1SUL5_9FIRM</name>
<keyword evidence="9 10" id="KW-0630">Potassium</keyword>
<comment type="similarity">
    <text evidence="2 10 12">Belongs to the AdoMet synthase family.</text>
</comment>
<comment type="subunit">
    <text evidence="10">Homotetramer; dimer of dimers.</text>
</comment>
<protein>
    <recommendedName>
        <fullName evidence="10">S-adenosylmethionine synthase</fullName>
        <shortName evidence="10">AdoMet synthase</shortName>
        <ecNumber evidence="10">2.5.1.6</ecNumber>
    </recommendedName>
    <alternativeName>
        <fullName evidence="10">MAT</fullName>
    </alternativeName>
    <alternativeName>
        <fullName evidence="10">Methionine adenosyltransferase</fullName>
    </alternativeName>
</protein>
<evidence type="ECO:0000256" key="11">
    <source>
        <dbReference type="RuleBase" id="RU000542"/>
    </source>
</evidence>
<dbReference type="InterPro" id="IPR022629">
    <property type="entry name" value="S-AdoMet_synt_central"/>
</dbReference>
<dbReference type="RefSeq" id="WP_154254682.1">
    <property type="nucleotide sequence ID" value="NZ_JAJCIO010000033.1"/>
</dbReference>
<keyword evidence="17" id="KW-1185">Reference proteome</keyword>
<evidence type="ECO:0000256" key="1">
    <source>
        <dbReference type="ARBA" id="ARBA00005224"/>
    </source>
</evidence>
<feature type="domain" description="S-adenosylmethionine synthetase C-terminal" evidence="15">
    <location>
        <begin position="239"/>
        <end position="378"/>
    </location>
</feature>
<feature type="binding site" description="in other chain" evidence="10">
    <location>
        <position position="59"/>
    </location>
    <ligand>
        <name>L-methionine</name>
        <dbReference type="ChEBI" id="CHEBI:57844"/>
        <note>ligand shared between two neighboring subunits</note>
    </ligand>
</feature>
<comment type="cofactor">
    <cofactor evidence="10">
        <name>K(+)</name>
        <dbReference type="ChEBI" id="CHEBI:29103"/>
    </cofactor>
    <text evidence="10">Binds 1 potassium ion per subunit.</text>
</comment>
<evidence type="ECO:0000259" key="15">
    <source>
        <dbReference type="Pfam" id="PF02773"/>
    </source>
</evidence>
<evidence type="ECO:0000256" key="5">
    <source>
        <dbReference type="ARBA" id="ARBA00022723"/>
    </source>
</evidence>
<dbReference type="Pfam" id="PF02772">
    <property type="entry name" value="S-AdoMet_synt_M"/>
    <property type="match status" value="1"/>
</dbReference>
<feature type="binding site" evidence="10">
    <location>
        <position position="272"/>
    </location>
    <ligand>
        <name>ATP</name>
        <dbReference type="ChEBI" id="CHEBI:30616"/>
        <note>ligand shared between two neighboring subunits</note>
    </ligand>
</feature>
<dbReference type="EMBL" id="JANGEW010000030">
    <property type="protein sequence ID" value="MCQ5343576.1"/>
    <property type="molecule type" value="Genomic_DNA"/>
</dbReference>
<keyword evidence="10" id="KW-0963">Cytoplasm</keyword>
<dbReference type="SUPFAM" id="SSF55973">
    <property type="entry name" value="S-adenosylmethionine synthetase"/>
    <property type="match status" value="3"/>
</dbReference>
<accession>A0ABT1SUL5</accession>
<evidence type="ECO:0000256" key="4">
    <source>
        <dbReference type="ARBA" id="ARBA00022679"/>
    </source>
</evidence>
<evidence type="ECO:0000256" key="9">
    <source>
        <dbReference type="ARBA" id="ARBA00022958"/>
    </source>
</evidence>
<proteinExistence type="inferred from homology"/>
<feature type="binding site" description="in other chain" evidence="10">
    <location>
        <position position="18"/>
    </location>
    <ligand>
        <name>ATP</name>
        <dbReference type="ChEBI" id="CHEBI:30616"/>
        <note>ligand shared between two neighboring subunits</note>
    </ligand>
</feature>
<feature type="binding site" evidence="10">
    <location>
        <position position="46"/>
    </location>
    <ligand>
        <name>K(+)</name>
        <dbReference type="ChEBI" id="CHEBI:29103"/>
    </ligand>
</feature>
<dbReference type="InterPro" id="IPR022631">
    <property type="entry name" value="ADOMET_SYNTHASE_CS"/>
</dbReference>
<feature type="binding site" evidence="10">
    <location>
        <position position="20"/>
    </location>
    <ligand>
        <name>Mg(2+)</name>
        <dbReference type="ChEBI" id="CHEBI:18420"/>
    </ligand>
</feature>
<evidence type="ECO:0000313" key="17">
    <source>
        <dbReference type="Proteomes" id="UP001206692"/>
    </source>
</evidence>
<evidence type="ECO:0000313" key="16">
    <source>
        <dbReference type="EMBL" id="MCQ5343576.1"/>
    </source>
</evidence>
<feature type="domain" description="S-adenosylmethionine synthetase N-terminal" evidence="13">
    <location>
        <begin position="8"/>
        <end position="103"/>
    </location>
</feature>
<comment type="function">
    <text evidence="10">Catalyzes the formation of S-adenosylmethionine (AdoMet) from methionine and ATP. The overall synthetic reaction is composed of two sequential steps, AdoMet formation and the subsequent tripolyphosphate hydrolysis which occurs prior to release of AdoMet from the enzyme.</text>
</comment>
<dbReference type="GO" id="GO:0004478">
    <property type="term" value="F:methionine adenosyltransferase activity"/>
    <property type="evidence" value="ECO:0007669"/>
    <property type="project" value="UniProtKB-EC"/>
</dbReference>
<feature type="region of interest" description="Flexible loop" evidence="10">
    <location>
        <begin position="102"/>
        <end position="112"/>
    </location>
</feature>
<dbReference type="InterPro" id="IPR022636">
    <property type="entry name" value="S-AdoMet_synthetase_sfam"/>
</dbReference>
<dbReference type="InterPro" id="IPR002133">
    <property type="entry name" value="S-AdoMet_synthetase"/>
</dbReference>
<feature type="domain" description="S-adenosylmethionine synthetase central" evidence="14">
    <location>
        <begin position="120"/>
        <end position="237"/>
    </location>
</feature>
<gene>
    <name evidence="10 16" type="primary">metK</name>
    <name evidence="16" type="ORF">NE675_11155</name>
</gene>
<dbReference type="PROSITE" id="PS00376">
    <property type="entry name" value="ADOMET_SYNTHASE_1"/>
    <property type="match status" value="1"/>
</dbReference>
<dbReference type="PROSITE" id="PS00377">
    <property type="entry name" value="ADOMET_SYNTHASE_2"/>
    <property type="match status" value="1"/>
</dbReference>
<comment type="subcellular location">
    <subcellularLocation>
        <location evidence="10 11">Cytoplasm</location>
    </subcellularLocation>
</comment>
<evidence type="ECO:0000256" key="2">
    <source>
        <dbReference type="ARBA" id="ARBA00009685"/>
    </source>
</evidence>
<evidence type="ECO:0000259" key="13">
    <source>
        <dbReference type="Pfam" id="PF00438"/>
    </source>
</evidence>
<dbReference type="CDD" id="cd18079">
    <property type="entry name" value="S-AdoMet_synt"/>
    <property type="match status" value="1"/>
</dbReference>
<comment type="pathway">
    <text evidence="1 10">Amino-acid biosynthesis; S-adenosyl-L-methionine biosynthesis; S-adenosyl-L-methionine from L-methionine: step 1/1.</text>
</comment>
<keyword evidence="6 10" id="KW-0547">Nucleotide-binding</keyword>
<dbReference type="Proteomes" id="UP001206692">
    <property type="component" value="Unassembled WGS sequence"/>
</dbReference>
<dbReference type="PIRSF" id="PIRSF000497">
    <property type="entry name" value="MAT"/>
    <property type="match status" value="1"/>
</dbReference>
<comment type="catalytic activity">
    <reaction evidence="10">
        <text>L-methionine + ATP + H2O = S-adenosyl-L-methionine + phosphate + diphosphate</text>
        <dbReference type="Rhea" id="RHEA:21080"/>
        <dbReference type="ChEBI" id="CHEBI:15377"/>
        <dbReference type="ChEBI" id="CHEBI:30616"/>
        <dbReference type="ChEBI" id="CHEBI:33019"/>
        <dbReference type="ChEBI" id="CHEBI:43474"/>
        <dbReference type="ChEBI" id="CHEBI:57844"/>
        <dbReference type="ChEBI" id="CHEBI:59789"/>
        <dbReference type="EC" id="2.5.1.6"/>
    </reaction>
</comment>
<evidence type="ECO:0000259" key="14">
    <source>
        <dbReference type="Pfam" id="PF02772"/>
    </source>
</evidence>
<evidence type="ECO:0000256" key="7">
    <source>
        <dbReference type="ARBA" id="ARBA00022840"/>
    </source>
</evidence>
<feature type="binding site" description="in other chain" evidence="10">
    <location>
        <position position="102"/>
    </location>
    <ligand>
        <name>L-methionine</name>
        <dbReference type="ChEBI" id="CHEBI:57844"/>
        <note>ligand shared between two neighboring subunits</note>
    </ligand>
</feature>
<feature type="binding site" evidence="10">
    <location>
        <position position="245"/>
    </location>
    <ligand>
        <name>L-methionine</name>
        <dbReference type="ChEBI" id="CHEBI:57844"/>
        <note>ligand shared between two neighboring subunits</note>
    </ligand>
</feature>
<keyword evidence="8 10" id="KW-0460">Magnesium</keyword>
<feature type="binding site" evidence="10">
    <location>
        <position position="245"/>
    </location>
    <ligand>
        <name>ATP</name>
        <dbReference type="ChEBI" id="CHEBI:30616"/>
        <note>ligand shared between two neighboring subunits</note>
    </ligand>
</feature>
<reference evidence="16 17" key="1">
    <citation type="submission" date="2022-06" db="EMBL/GenBank/DDBJ databases">
        <title>Isolation of gut microbiota from human fecal samples.</title>
        <authorList>
            <person name="Pamer E.G."/>
            <person name="Barat B."/>
            <person name="Waligurski E."/>
            <person name="Medina S."/>
            <person name="Paddock L."/>
            <person name="Mostad J."/>
        </authorList>
    </citation>
    <scope>NUCLEOTIDE SEQUENCE [LARGE SCALE GENOMIC DNA]</scope>
    <source>
        <strain evidence="16 17">DFI.1.1</strain>
    </source>
</reference>
<evidence type="ECO:0000256" key="6">
    <source>
        <dbReference type="ARBA" id="ARBA00022741"/>
    </source>
</evidence>
<dbReference type="HAMAP" id="MF_00086">
    <property type="entry name" value="S_AdoMet_synth1"/>
    <property type="match status" value="1"/>
</dbReference>
<keyword evidence="5 10" id="KW-0479">Metal-binding</keyword>
<dbReference type="InterPro" id="IPR022628">
    <property type="entry name" value="S-AdoMet_synt_N"/>
</dbReference>
<dbReference type="Pfam" id="PF00438">
    <property type="entry name" value="S-AdoMet_synt_N"/>
    <property type="match status" value="1"/>
</dbReference>
<keyword evidence="3 10" id="KW-0554">One-carbon metabolism</keyword>
<feature type="binding site" description="in other chain" evidence="10">
    <location>
        <begin position="170"/>
        <end position="172"/>
    </location>
    <ligand>
        <name>ATP</name>
        <dbReference type="ChEBI" id="CHEBI:30616"/>
        <note>ligand shared between two neighboring subunits</note>
    </ligand>
</feature>
<evidence type="ECO:0000256" key="3">
    <source>
        <dbReference type="ARBA" id="ARBA00022563"/>
    </source>
</evidence>
<keyword evidence="4 10" id="KW-0808">Transferase</keyword>
<dbReference type="NCBIfam" id="TIGR01034">
    <property type="entry name" value="metK"/>
    <property type="match status" value="1"/>
</dbReference>
<feature type="binding site" evidence="10">
    <location>
        <position position="268"/>
    </location>
    <ligand>
        <name>ATP</name>
        <dbReference type="ChEBI" id="CHEBI:30616"/>
        <note>ligand shared between two neighboring subunits</note>
    </ligand>
</feature>